<name>A0A511V5W6_9BACL</name>
<feature type="domain" description="DUF294" evidence="2">
    <location>
        <begin position="197"/>
        <end position="337"/>
    </location>
</feature>
<comment type="caution">
    <text evidence="3">The sequence shown here is derived from an EMBL/GenBank/DDBJ whole genome shotgun (WGS) entry which is preliminary data.</text>
</comment>
<dbReference type="Proteomes" id="UP000321157">
    <property type="component" value="Unassembled WGS sequence"/>
</dbReference>
<reference evidence="3 4" key="1">
    <citation type="submission" date="2019-07" db="EMBL/GenBank/DDBJ databases">
        <title>Whole genome shotgun sequence of Aneurinibacillus danicus NBRC 102444.</title>
        <authorList>
            <person name="Hosoyama A."/>
            <person name="Uohara A."/>
            <person name="Ohji S."/>
            <person name="Ichikawa N."/>
        </authorList>
    </citation>
    <scope>NUCLEOTIDE SEQUENCE [LARGE SCALE GENOMIC DNA]</scope>
    <source>
        <strain evidence="3 4">NBRC 102444</strain>
    </source>
</reference>
<dbReference type="EMBL" id="BJXX01000023">
    <property type="protein sequence ID" value="GEN33123.1"/>
    <property type="molecule type" value="Genomic_DNA"/>
</dbReference>
<dbReference type="CDD" id="cd05401">
    <property type="entry name" value="NT_GlnE_GlnD_like"/>
    <property type="match status" value="1"/>
</dbReference>
<evidence type="ECO:0000259" key="1">
    <source>
        <dbReference type="Pfam" id="PF03445"/>
    </source>
</evidence>
<proteinExistence type="predicted"/>
<evidence type="ECO:0000259" key="2">
    <source>
        <dbReference type="Pfam" id="PF10335"/>
    </source>
</evidence>
<feature type="domain" description="Protein-PII uridylyltransferase N-terminal" evidence="1">
    <location>
        <begin position="17"/>
        <end position="156"/>
    </location>
</feature>
<dbReference type="GO" id="GO:0008773">
    <property type="term" value="F:[protein-PII] uridylyltransferase activity"/>
    <property type="evidence" value="ECO:0007669"/>
    <property type="project" value="InterPro"/>
</dbReference>
<dbReference type="AlphaFoldDB" id="A0A511V5W6"/>
<sequence>MSTLEDVKRSVEEEAVKLAGSSLPVFEKYRMLNLLHDRLCREAVQRAEEWMVAQGFGAPREPYCWFELGSGGRGERTIGNDQDHGLMYGDMDVTQPELMHTSSHQEYFALFSQRISYELEQAGYPLCSGNVMASNRRWRHDMAEWQQTILSWIESQGIDEIRYLLMLSDMRAIYGDRMLCYRLKAWMHRRLYENKKLQHRFAQHSLLHDIPLGLFRNLRYERWGEHAGEYDLKEGGYYQLVNTVRILAIAHHIEATETKERLSELYRSGVLSVSDYERWLDALACMLNVRLQHHVRLHEEGKAQHNYIDARNWGRERLKEWKDILSFLKRQQKRLRQIV</sequence>
<organism evidence="3 4">
    <name type="scientific">Aneurinibacillus danicus</name>
    <dbReference type="NCBI Taxonomy" id="267746"/>
    <lineage>
        <taxon>Bacteria</taxon>
        <taxon>Bacillati</taxon>
        <taxon>Bacillota</taxon>
        <taxon>Bacilli</taxon>
        <taxon>Bacillales</taxon>
        <taxon>Paenibacillaceae</taxon>
        <taxon>Aneurinibacillus group</taxon>
        <taxon>Aneurinibacillus</taxon>
    </lineage>
</organism>
<dbReference type="OrthoDB" id="9810963at2"/>
<evidence type="ECO:0000313" key="3">
    <source>
        <dbReference type="EMBL" id="GEN33123.1"/>
    </source>
</evidence>
<dbReference type="InterPro" id="IPR005105">
    <property type="entry name" value="GlnD_Uridyltrans_N"/>
</dbReference>
<dbReference type="Pfam" id="PF10335">
    <property type="entry name" value="DUF294_C"/>
    <property type="match status" value="1"/>
</dbReference>
<dbReference type="RefSeq" id="WP_146808422.1">
    <property type="nucleotide sequence ID" value="NZ_BJXX01000023.1"/>
</dbReference>
<evidence type="ECO:0000313" key="4">
    <source>
        <dbReference type="Proteomes" id="UP000321157"/>
    </source>
</evidence>
<dbReference type="InterPro" id="IPR018821">
    <property type="entry name" value="DUF294_put_nucleoTrafse_sb-bd"/>
</dbReference>
<keyword evidence="4" id="KW-1185">Reference proteome</keyword>
<dbReference type="Pfam" id="PF03445">
    <property type="entry name" value="DUF294"/>
    <property type="match status" value="1"/>
</dbReference>
<evidence type="ECO:0008006" key="5">
    <source>
        <dbReference type="Google" id="ProtNLM"/>
    </source>
</evidence>
<protein>
    <recommendedName>
        <fullName evidence="5">Nucleotidyltransferase</fullName>
    </recommendedName>
</protein>
<accession>A0A511V5W6</accession>
<gene>
    <name evidence="3" type="ORF">ADA01nite_05830</name>
</gene>